<organism evidence="1 2">
    <name type="scientific">Reticulomyxa filosa</name>
    <dbReference type="NCBI Taxonomy" id="46433"/>
    <lineage>
        <taxon>Eukaryota</taxon>
        <taxon>Sar</taxon>
        <taxon>Rhizaria</taxon>
        <taxon>Retaria</taxon>
        <taxon>Foraminifera</taxon>
        <taxon>Monothalamids</taxon>
        <taxon>Reticulomyxidae</taxon>
        <taxon>Reticulomyxa</taxon>
    </lineage>
</organism>
<name>X6MT45_RETFI</name>
<dbReference type="EMBL" id="ASPP01017789">
    <property type="protein sequence ID" value="ETO16821.1"/>
    <property type="molecule type" value="Genomic_DNA"/>
</dbReference>
<dbReference type="AlphaFoldDB" id="X6MT45"/>
<evidence type="ECO:0000313" key="2">
    <source>
        <dbReference type="Proteomes" id="UP000023152"/>
    </source>
</evidence>
<dbReference type="PANTHER" id="PTHR14187">
    <property type="entry name" value="ALPHA KINASE/ELONGATION FACTOR 2 KINASE"/>
    <property type="match status" value="1"/>
</dbReference>
<comment type="caution">
    <text evidence="1">The sequence shown here is derived from an EMBL/GenBank/DDBJ whole genome shotgun (WGS) entry which is preliminary data.</text>
</comment>
<protein>
    <submittedName>
        <fullName evidence="1">Uncharacterized protein</fullName>
    </submittedName>
</protein>
<dbReference type="PANTHER" id="PTHR14187:SF5">
    <property type="entry name" value="HEAT SHOCK 70 KDA PROTEIN 12A"/>
    <property type="match status" value="1"/>
</dbReference>
<sequence>MKDVASEYQTKKRSTVKHELQSINGVSVKSETVFTGALKFCKQKAMEYFKAKHMIFKENKIQWVITVPAIWSEEIKGLMRRWAQQAKIWSPSIPNQLIIALEPECASACVLFEMQDNHDKIQFKKGDCYMLMDLGAGLPTWCVMKSLTDLNSYIDNDLQKIFDSIFGREEMQKFRQQDPKQYVQLLENIEKSKQRFFINKRTEGVHRIEISFEFDQFMQQNITDDLEKRVSNFEYLGESGLVHCFFCLFCLFICLHSYDHEDLSLSCSLWMKLFDLRIDPIIKLMDEMLKTNEQILKKKLKYVCLVGGFSESSYLQYKLKNITNGNTRAAQFARAPSFITSRIVKYAYGNSACLPIEYTRSHPKIGTTHIDAHKYICDIDNEEYVSHCFVTFVDKGEPVKVNQVTIATICCGVIITSALSNVNTSYSKLSKEQKGAYISLFRSEEIDPGVTTDCVCLGKIDIPYPEDFSDDEEYVVRFYFGETMIRVTVTMKGKEYIEQEVQIKYDFGSQYLDAPDGDF</sequence>
<dbReference type="Proteomes" id="UP000023152">
    <property type="component" value="Unassembled WGS sequence"/>
</dbReference>
<reference evidence="1 2" key="1">
    <citation type="journal article" date="2013" name="Curr. Biol.">
        <title>The Genome of the Foraminiferan Reticulomyxa filosa.</title>
        <authorList>
            <person name="Glockner G."/>
            <person name="Hulsmann N."/>
            <person name="Schleicher M."/>
            <person name="Noegel A.A."/>
            <person name="Eichinger L."/>
            <person name="Gallinger C."/>
            <person name="Pawlowski J."/>
            <person name="Sierra R."/>
            <person name="Euteneuer U."/>
            <person name="Pillet L."/>
            <person name="Moustafa A."/>
            <person name="Platzer M."/>
            <person name="Groth M."/>
            <person name="Szafranski K."/>
            <person name="Schliwa M."/>
        </authorList>
    </citation>
    <scope>NUCLEOTIDE SEQUENCE [LARGE SCALE GENOMIC DNA]</scope>
</reference>
<proteinExistence type="predicted"/>
<dbReference type="Gene3D" id="3.30.420.40">
    <property type="match status" value="1"/>
</dbReference>
<gene>
    <name evidence="1" type="ORF">RFI_20518</name>
</gene>
<keyword evidence="2" id="KW-1185">Reference proteome</keyword>
<evidence type="ECO:0000313" key="1">
    <source>
        <dbReference type="EMBL" id="ETO16821.1"/>
    </source>
</evidence>
<accession>X6MT45</accession>